<keyword evidence="2" id="KW-0560">Oxidoreductase</keyword>
<dbReference type="AlphaFoldDB" id="A0AA43QFY8"/>
<dbReference type="Gene3D" id="2.60.120.330">
    <property type="entry name" value="B-lactam Antibiotic, Isopenicillin N Synthase, Chain"/>
    <property type="match status" value="1"/>
</dbReference>
<evidence type="ECO:0000313" key="4">
    <source>
        <dbReference type="EMBL" id="MDI1484884.1"/>
    </source>
</evidence>
<dbReference type="InterPro" id="IPR050231">
    <property type="entry name" value="Iron_ascorbate_oxido_reductase"/>
</dbReference>
<dbReference type="EMBL" id="JAPUFD010000001">
    <property type="protein sequence ID" value="MDI1484884.1"/>
    <property type="molecule type" value="Genomic_DNA"/>
</dbReference>
<dbReference type="InterPro" id="IPR044861">
    <property type="entry name" value="IPNS-like_FE2OG_OXY"/>
</dbReference>
<dbReference type="InterPro" id="IPR027443">
    <property type="entry name" value="IPNS-like_sf"/>
</dbReference>
<keyword evidence="2" id="KW-0408">Iron</keyword>
<proteinExistence type="inferred from homology"/>
<protein>
    <recommendedName>
        <fullName evidence="3">Fe2OG dioxygenase domain-containing protein</fullName>
    </recommendedName>
</protein>
<dbReference type="InterPro" id="IPR005123">
    <property type="entry name" value="Oxoglu/Fe-dep_dioxygenase_dom"/>
</dbReference>
<evidence type="ECO:0000256" key="2">
    <source>
        <dbReference type="RuleBase" id="RU003682"/>
    </source>
</evidence>
<evidence type="ECO:0000259" key="3">
    <source>
        <dbReference type="PROSITE" id="PS51471"/>
    </source>
</evidence>
<accession>A0AA43QFY8</accession>
<dbReference type="GO" id="GO:0044283">
    <property type="term" value="P:small molecule biosynthetic process"/>
    <property type="evidence" value="ECO:0007669"/>
    <property type="project" value="UniProtKB-ARBA"/>
</dbReference>
<dbReference type="PRINTS" id="PR00682">
    <property type="entry name" value="IPNSYNTHASE"/>
</dbReference>
<dbReference type="PROSITE" id="PS51471">
    <property type="entry name" value="FE2OG_OXY"/>
    <property type="match status" value="1"/>
</dbReference>
<evidence type="ECO:0000256" key="1">
    <source>
        <dbReference type="ARBA" id="ARBA00008056"/>
    </source>
</evidence>
<evidence type="ECO:0000313" key="5">
    <source>
        <dbReference type="Proteomes" id="UP001161017"/>
    </source>
</evidence>
<comment type="caution">
    <text evidence="4">The sequence shown here is derived from an EMBL/GenBank/DDBJ whole genome shotgun (WGS) entry which is preliminary data.</text>
</comment>
<reference evidence="4" key="1">
    <citation type="journal article" date="2023" name="Genome Biol. Evol.">
        <title>First Whole Genome Sequence and Flow Cytometry Genome Size Data for the Lichen-Forming Fungus Ramalina farinacea (Ascomycota).</title>
        <authorList>
            <person name="Llewellyn T."/>
            <person name="Mian S."/>
            <person name="Hill R."/>
            <person name="Leitch I.J."/>
            <person name="Gaya E."/>
        </authorList>
    </citation>
    <scope>NUCLEOTIDE SEQUENCE</scope>
    <source>
        <strain evidence="4">LIQ254RAFAR</strain>
    </source>
</reference>
<dbReference type="Pfam" id="PF03171">
    <property type="entry name" value="2OG-FeII_Oxy"/>
    <property type="match status" value="1"/>
</dbReference>
<gene>
    <name evidence="4" type="ORF">OHK93_000018</name>
</gene>
<dbReference type="SUPFAM" id="SSF51197">
    <property type="entry name" value="Clavaminate synthase-like"/>
    <property type="match status" value="1"/>
</dbReference>
<comment type="similarity">
    <text evidence="1 2">Belongs to the iron/ascorbate-dependent oxidoreductase family.</text>
</comment>
<feature type="domain" description="Fe2OG dioxygenase" evidence="3">
    <location>
        <begin position="187"/>
        <end position="304"/>
    </location>
</feature>
<dbReference type="GO" id="GO:0016491">
    <property type="term" value="F:oxidoreductase activity"/>
    <property type="evidence" value="ECO:0007669"/>
    <property type="project" value="UniProtKB-KW"/>
</dbReference>
<organism evidence="4 5">
    <name type="scientific">Ramalina farinacea</name>
    <dbReference type="NCBI Taxonomy" id="258253"/>
    <lineage>
        <taxon>Eukaryota</taxon>
        <taxon>Fungi</taxon>
        <taxon>Dikarya</taxon>
        <taxon>Ascomycota</taxon>
        <taxon>Pezizomycotina</taxon>
        <taxon>Lecanoromycetes</taxon>
        <taxon>OSLEUM clade</taxon>
        <taxon>Lecanoromycetidae</taxon>
        <taxon>Lecanorales</taxon>
        <taxon>Lecanorineae</taxon>
        <taxon>Ramalinaceae</taxon>
        <taxon>Ramalina</taxon>
    </lineage>
</organism>
<dbReference type="GO" id="GO:0046872">
    <property type="term" value="F:metal ion binding"/>
    <property type="evidence" value="ECO:0007669"/>
    <property type="project" value="UniProtKB-KW"/>
</dbReference>
<dbReference type="Pfam" id="PF14226">
    <property type="entry name" value="DIOX_N"/>
    <property type="match status" value="1"/>
</dbReference>
<dbReference type="Proteomes" id="UP001161017">
    <property type="component" value="Unassembled WGS sequence"/>
</dbReference>
<keyword evidence="5" id="KW-1185">Reference proteome</keyword>
<dbReference type="InterPro" id="IPR026992">
    <property type="entry name" value="DIOX_N"/>
</dbReference>
<keyword evidence="2" id="KW-0479">Metal-binding</keyword>
<dbReference type="PANTHER" id="PTHR47990">
    <property type="entry name" value="2-OXOGLUTARATE (2OG) AND FE(II)-DEPENDENT OXYGENASE SUPERFAMILY PROTEIN-RELATED"/>
    <property type="match status" value="1"/>
</dbReference>
<sequence length="342" mass="38638">MAPHEANGIPVVDFSAWQPGAPIDQKKAVADQIIAACRTFGFVYITNHSVSPKRLEEAFAMSKKLYDLPFEKKQLAPHPPGFTVHRGYSKPGLEKVSNAMGDEADGDELVKDLRKVGDAKESYEIGSEQNTQQPNIWLPEDVLPGFRSFMTDFYWECNAAAEQIMSAMALGIGLDDENYFRQSHSGHNNQLRLLHYPPIPAAALETQAATRLDAHSDWPSMTMLFQDDCGGLQIEDPNVKGKFIDVPQVKDAIVMNIGDLMMRWSNDMLKSTLHRVGLPPKQDRFTGDDRMTRERYSIPYFVSPEGSHIVECLPPCIDEKHPAKYEPIKWNDYMLMRASMQY</sequence>
<name>A0AA43QFY8_9LECA</name>